<gene>
    <name evidence="3" type="ORF">Q31a_09730</name>
</gene>
<proteinExistence type="predicted"/>
<evidence type="ECO:0000313" key="4">
    <source>
        <dbReference type="Proteomes" id="UP000318017"/>
    </source>
</evidence>
<dbReference type="InterPro" id="IPR038637">
    <property type="entry name" value="NPCBM_sf"/>
</dbReference>
<reference evidence="3 4" key="1">
    <citation type="submission" date="2019-02" db="EMBL/GenBank/DDBJ databases">
        <title>Deep-cultivation of Planctomycetes and their phenomic and genomic characterization uncovers novel biology.</title>
        <authorList>
            <person name="Wiegand S."/>
            <person name="Jogler M."/>
            <person name="Boedeker C."/>
            <person name="Pinto D."/>
            <person name="Vollmers J."/>
            <person name="Rivas-Marin E."/>
            <person name="Kohn T."/>
            <person name="Peeters S.H."/>
            <person name="Heuer A."/>
            <person name="Rast P."/>
            <person name="Oberbeckmann S."/>
            <person name="Bunk B."/>
            <person name="Jeske O."/>
            <person name="Meyerdierks A."/>
            <person name="Storesund J.E."/>
            <person name="Kallscheuer N."/>
            <person name="Luecker S."/>
            <person name="Lage O.M."/>
            <person name="Pohl T."/>
            <person name="Merkel B.J."/>
            <person name="Hornburger P."/>
            <person name="Mueller R.-W."/>
            <person name="Bruemmer F."/>
            <person name="Labrenz M."/>
            <person name="Spormann A.M."/>
            <person name="Op den Camp H."/>
            <person name="Overmann J."/>
            <person name="Amann R."/>
            <person name="Jetten M.S.M."/>
            <person name="Mascher T."/>
            <person name="Medema M.H."/>
            <person name="Devos D.P."/>
            <person name="Kaster A.-K."/>
            <person name="Ovreas L."/>
            <person name="Rohde M."/>
            <person name="Galperin M.Y."/>
            <person name="Jogler C."/>
        </authorList>
    </citation>
    <scope>NUCLEOTIDE SEQUENCE [LARGE SCALE GENOMIC DNA]</scope>
    <source>
        <strain evidence="3 4">Q31a</strain>
    </source>
</reference>
<dbReference type="InterPro" id="IPR013222">
    <property type="entry name" value="Glyco_hyd_98_carb-bd"/>
</dbReference>
<keyword evidence="4" id="KW-1185">Reference proteome</keyword>
<evidence type="ECO:0000256" key="1">
    <source>
        <dbReference type="SAM" id="MobiDB-lite"/>
    </source>
</evidence>
<dbReference type="SUPFAM" id="SSF49785">
    <property type="entry name" value="Galactose-binding domain-like"/>
    <property type="match status" value="1"/>
</dbReference>
<feature type="domain" description="Glycosyl hydrolase family 98 putative carbohydrate-binding module" evidence="2">
    <location>
        <begin position="429"/>
        <end position="547"/>
    </location>
</feature>
<dbReference type="Proteomes" id="UP000318017">
    <property type="component" value="Chromosome"/>
</dbReference>
<feature type="region of interest" description="Disordered" evidence="1">
    <location>
        <begin position="1"/>
        <end position="60"/>
    </location>
</feature>
<name>A0A518G237_9BACT</name>
<dbReference type="Gene3D" id="2.60.120.1060">
    <property type="entry name" value="NPCBM/NEW2 domain"/>
    <property type="match status" value="1"/>
</dbReference>
<evidence type="ECO:0000313" key="3">
    <source>
        <dbReference type="EMBL" id="QDV22687.1"/>
    </source>
</evidence>
<evidence type="ECO:0000259" key="2">
    <source>
        <dbReference type="Pfam" id="PF08305"/>
    </source>
</evidence>
<feature type="compositionally biased region" description="Basic and acidic residues" evidence="1">
    <location>
        <begin position="37"/>
        <end position="51"/>
    </location>
</feature>
<dbReference type="KEGG" id="ahel:Q31a_09730"/>
<dbReference type="AlphaFoldDB" id="A0A518G237"/>
<accession>A0A518G237</accession>
<protein>
    <submittedName>
        <fullName evidence="3">NPCBM/NEW2 domain protein</fullName>
    </submittedName>
</protein>
<dbReference type="InterPro" id="IPR008979">
    <property type="entry name" value="Galactose-bd-like_sf"/>
</dbReference>
<dbReference type="Pfam" id="PF08305">
    <property type="entry name" value="NPCBM"/>
    <property type="match status" value="1"/>
</dbReference>
<organism evidence="3 4">
    <name type="scientific">Aureliella helgolandensis</name>
    <dbReference type="NCBI Taxonomy" id="2527968"/>
    <lineage>
        <taxon>Bacteria</taxon>
        <taxon>Pseudomonadati</taxon>
        <taxon>Planctomycetota</taxon>
        <taxon>Planctomycetia</taxon>
        <taxon>Pirellulales</taxon>
        <taxon>Pirellulaceae</taxon>
        <taxon>Aureliella</taxon>
    </lineage>
</organism>
<dbReference type="EMBL" id="CP036298">
    <property type="protein sequence ID" value="QDV22687.1"/>
    <property type="molecule type" value="Genomic_DNA"/>
</dbReference>
<feature type="region of interest" description="Disordered" evidence="1">
    <location>
        <begin position="395"/>
        <end position="422"/>
    </location>
</feature>
<sequence>MESIHQTYTTSPSSILPRFTSPRTAAPTPRSLTATVGRDRDSIASETEQRAASRTNHAHAPTATRGTRYCVAGFVGLLIHLATGLSVTAQTLHTANTIYSQASLRSIELDGSWRFDVSGDVVPTPPVAAEASDTAPSPAIDKTQTTLPLEQIVRWGGWRGPRRTQAAWLQGGSWLCGEILPRAGGVDIQSDWLETPRIPWPNLRGLLLNPPALQSQCIQLQSEMQAAEGELDQVWLSDGRQVAGVIAFARPDDANDALPLRTLKMERAGQNLEFDWNSIQAIVFSPALAGSYSEFSNASKLGLRDGSLLGVRSLKATAAGVHLELLSGISVRSLDPLAEFPQVVEYISAVPPQTIFLADLPPDSFRHLEENALQWPLGRNRDMWGRPLLVRLNSSLPSTERTDTGARSSIPPGERVATQQEAAVRPTIWSETVQVERGLAMHGSSQAAYRWDGKPGTFLAEVRLAAPLPQAKRLTGEVRCKVIVARAGKLSPIVDRQLPSDPAPPLGQEDALRIACDVTGAQLIVLVVESGADGGYGDQALWLDARVVAEKPERN</sequence>
<dbReference type="OrthoDB" id="272011at2"/>
<dbReference type="RefSeq" id="WP_145074588.1">
    <property type="nucleotide sequence ID" value="NZ_CP036298.1"/>
</dbReference>
<feature type="compositionally biased region" description="Polar residues" evidence="1">
    <location>
        <begin position="1"/>
        <end position="14"/>
    </location>
</feature>